<feature type="compositionally biased region" description="Basic and acidic residues" evidence="1">
    <location>
        <begin position="876"/>
        <end position="887"/>
    </location>
</feature>
<keyword evidence="2" id="KW-0732">Signal</keyword>
<feature type="region of interest" description="Disordered" evidence="1">
    <location>
        <begin position="962"/>
        <end position="1033"/>
    </location>
</feature>
<organism evidence="3 4">
    <name type="scientific">Exophiala sideris</name>
    <dbReference type="NCBI Taxonomy" id="1016849"/>
    <lineage>
        <taxon>Eukaryota</taxon>
        <taxon>Fungi</taxon>
        <taxon>Dikarya</taxon>
        <taxon>Ascomycota</taxon>
        <taxon>Pezizomycotina</taxon>
        <taxon>Eurotiomycetes</taxon>
        <taxon>Chaetothyriomycetidae</taxon>
        <taxon>Chaetothyriales</taxon>
        <taxon>Herpotrichiellaceae</taxon>
        <taxon>Exophiala</taxon>
    </lineage>
</organism>
<evidence type="ECO:0000256" key="2">
    <source>
        <dbReference type="SAM" id="SignalP"/>
    </source>
</evidence>
<feature type="chain" id="PRO_5002236347" evidence="2">
    <location>
        <begin position="20"/>
        <end position="1210"/>
    </location>
</feature>
<sequence>MNLLILLFFLLLSSSGIIAFDPRSRLDVLAASSGISLFTVVSFHFHRMRRPKKSSADDLYEDIKQQFEASYTPTPTVFETPTAVTTMYSRPAENGAAITANGCTTPLTKFLQVTYAFNGSIINVERIVGYRPLPDDLDSVKNSSINCTLSSLNLVNGTNVVNETVIMANTQLQKGYNLTGTSTGVMYLRDLVEYIRTRMEPVCLEVTKLFKKVHKGFLKNVWESLTNLIPTKGGDAICTLLNMGSFFLLSLTIRGWVKHFSKATNRATGLKLWSFSVTVFYITCNFTKTAVPAVGNGLRLILHLAWIVITLPKAVILQEARRRELVRQSRATQTEEDALAVDSQSIVPIYTVASTSPDLPVVVAPLPTVEDTVDADEDPVEPPLDATAGEDDHEPTETTAPQSPPGWQPLFPGSVYRAPEVNGKKLTGPFFANSGRCGFNRPSPQFYPSDSKLIAPIPAFSSTAPGPDDSQSNVVPTCTVAEISSGSVPVGGVSNALENVTDESPLDLINALNARVNHLLDAITQEEASMVTESTTVKGEHAALDVTPQPMPLFYLPETRVKSKTSGSFVESDTDSEVDGYSHNGNGNDDINHDIGADDDTISDGGSINFSPPPDLGPNDDDASQSNVDFLNADVDYDTPQVHSSPPAESVLDTPCRQRRRIQFATTEDGNVLTETFRFSMKEPPVARITDWVDAPEDVEEQDVVEEQQEPAQQRMPAVVGERQEPVPLSFQFQRDVVPFVQKPEESVPVIAEAQHEPAQLGVPGAIEGQQQFFPSLFQPQQQDVPLQTQWPQQDAGPQLQMQPQSVPCHSKGQQAPSSFLFGAQQESIHHLVEAQQEPAQPTRKIITPRTFRDRRPAPPQPGFEHQWEENVDDGPMCRDKKSRLSGEDIVNDEPNDDMMQDVEVEDGDNDTSMDVDSNEPTLIDRPFCDPVLQHHWQPAPVGIPQGAYVAVDGVIELGSYTGHQPSLQPSLQPPPRPGNASGPTPFILNNGPAQGQFSLQPPPRPSNASGPTFFNINNGPGQGQFSHQSPLWPSNKSVPDYFDFLKESGQGPDAMVERDEIFLPKQVIRDENTPMIDEGQDPSYAGVNLGCDIQQDVAERDDEMTEPRTDAPSVQNTVDLPEEGPAIRVFLDIVREMHPESWASMDISPAMTHTADGRIVGNLQWMAANPGYFNFVQGAQFLEGPQGQEFLEEYGYIAMEKALNLSNAT</sequence>
<dbReference type="HOGENOM" id="CLU_269807_0_0_1"/>
<dbReference type="Proteomes" id="UP000053599">
    <property type="component" value="Unassembled WGS sequence"/>
</dbReference>
<gene>
    <name evidence="3" type="ORF">PV11_01020</name>
</gene>
<dbReference type="AlphaFoldDB" id="A0A0D1XBM2"/>
<proteinExistence type="predicted"/>
<reference evidence="3 4" key="1">
    <citation type="submission" date="2015-01" db="EMBL/GenBank/DDBJ databases">
        <title>The Genome Sequence of Exophiala sideris CBS121828.</title>
        <authorList>
            <consortium name="The Broad Institute Genomics Platform"/>
            <person name="Cuomo C."/>
            <person name="de Hoog S."/>
            <person name="Gorbushina A."/>
            <person name="Stielow B."/>
            <person name="Teixiera M."/>
            <person name="Abouelleil A."/>
            <person name="Chapman S.B."/>
            <person name="Priest M."/>
            <person name="Young S.K."/>
            <person name="Wortman J."/>
            <person name="Nusbaum C."/>
            <person name="Birren B."/>
        </authorList>
    </citation>
    <scope>NUCLEOTIDE SEQUENCE [LARGE SCALE GENOMIC DNA]</scope>
    <source>
        <strain evidence="3 4">CBS 121828</strain>
    </source>
</reference>
<feature type="region of interest" description="Disordered" evidence="1">
    <location>
        <begin position="371"/>
        <end position="408"/>
    </location>
</feature>
<evidence type="ECO:0000313" key="4">
    <source>
        <dbReference type="Proteomes" id="UP000053599"/>
    </source>
</evidence>
<evidence type="ECO:0000313" key="3">
    <source>
        <dbReference type="EMBL" id="KIV85316.1"/>
    </source>
</evidence>
<dbReference type="EMBL" id="KN846951">
    <property type="protein sequence ID" value="KIV85316.1"/>
    <property type="molecule type" value="Genomic_DNA"/>
</dbReference>
<feature type="signal peptide" evidence="2">
    <location>
        <begin position="1"/>
        <end position="19"/>
    </location>
</feature>
<feature type="region of interest" description="Disordered" evidence="1">
    <location>
        <begin position="564"/>
        <end position="627"/>
    </location>
</feature>
<protein>
    <submittedName>
        <fullName evidence="3">Uncharacterized protein</fullName>
    </submittedName>
</protein>
<feature type="compositionally biased region" description="Polar residues" evidence="1">
    <location>
        <begin position="1007"/>
        <end position="1033"/>
    </location>
</feature>
<evidence type="ECO:0000256" key="1">
    <source>
        <dbReference type="SAM" id="MobiDB-lite"/>
    </source>
</evidence>
<accession>A0A0D1XBM2</accession>
<feature type="region of interest" description="Disordered" evidence="1">
    <location>
        <begin position="852"/>
        <end position="902"/>
    </location>
</feature>
<feature type="compositionally biased region" description="Acidic residues" evidence="1">
    <location>
        <begin position="890"/>
        <end position="902"/>
    </location>
</feature>
<feature type="compositionally biased region" description="Acidic residues" evidence="1">
    <location>
        <begin position="371"/>
        <end position="380"/>
    </location>
</feature>
<name>A0A0D1XBM2_9EURO</name>